<dbReference type="NCBIfam" id="TIGR00971">
    <property type="entry name" value="3a0106s03"/>
    <property type="match status" value="1"/>
</dbReference>
<dbReference type="Proteomes" id="UP000503447">
    <property type="component" value="Chromosome"/>
</dbReference>
<dbReference type="RefSeq" id="WP_171475118.1">
    <property type="nucleotide sequence ID" value="NZ_CP053452.2"/>
</dbReference>
<proteinExistence type="inferred from homology"/>
<evidence type="ECO:0000256" key="4">
    <source>
        <dbReference type="ARBA" id="ARBA00022729"/>
    </source>
</evidence>
<evidence type="ECO:0000256" key="3">
    <source>
        <dbReference type="ARBA" id="ARBA00022448"/>
    </source>
</evidence>
<dbReference type="PANTHER" id="PTHR30368">
    <property type="entry name" value="SULFATE-BINDING PROTEIN"/>
    <property type="match status" value="1"/>
</dbReference>
<dbReference type="PANTHER" id="PTHR30368:SF2">
    <property type="entry name" value="SULFATE-BINDING PROTEIN"/>
    <property type="match status" value="1"/>
</dbReference>
<dbReference type="SUPFAM" id="SSF53850">
    <property type="entry name" value="Periplasmic binding protein-like II"/>
    <property type="match status" value="1"/>
</dbReference>
<dbReference type="EMBL" id="CP053452">
    <property type="protein sequence ID" value="QJX00355.1"/>
    <property type="molecule type" value="Genomic_DNA"/>
</dbReference>
<name>A0A6M5Z3R1_9BACT</name>
<gene>
    <name evidence="6" type="ORF">FTUN_7984</name>
</gene>
<evidence type="ECO:0000313" key="7">
    <source>
        <dbReference type="Proteomes" id="UP000503447"/>
    </source>
</evidence>
<keyword evidence="4" id="KW-0732">Signal</keyword>
<dbReference type="GO" id="GO:0042597">
    <property type="term" value="C:periplasmic space"/>
    <property type="evidence" value="ECO:0007669"/>
    <property type="project" value="UniProtKB-SubCell"/>
</dbReference>
<dbReference type="InterPro" id="IPR005669">
    <property type="entry name" value="Thiosulph/SO4-bd"/>
</dbReference>
<dbReference type="AlphaFoldDB" id="A0A6M5Z3R1"/>
<sequence>MWKRLLMWLVVGYLVAAGAWVIASGFGRKEQLLNVACDPTRELWHDMNAAFAAQYEREHGMKLLIRQSHGGSGSQARAVIDGLPADVVTLALWTDTDAVRKAGLLEADWENRYPNRSLPYVSTIVFVVRKGNPKNIRDWADLTRPDVEIITPNPKTSGNGKWSFLAMWGSVVWRGGTADAARAFVTAAYRRVPVLDAAARGATMTFAQKRIGDVHLTWENEAHLEVKEADGELEIVHPGALSVLAEPHVAVVDANVRRKGTASVADAYVRFLYTEEAQELIAKNFHRPTNAAVFARHQALFPPMDLRRATTLVPSGKWDDVQKTFFAEGAVFDQIQIAGRK</sequence>
<dbReference type="Pfam" id="PF13531">
    <property type="entry name" value="SBP_bac_11"/>
    <property type="match status" value="1"/>
</dbReference>
<dbReference type="CDD" id="cd01005">
    <property type="entry name" value="PBP2_CysP"/>
    <property type="match status" value="1"/>
</dbReference>
<keyword evidence="3" id="KW-0813">Transport</keyword>
<evidence type="ECO:0000256" key="1">
    <source>
        <dbReference type="ARBA" id="ARBA00004418"/>
    </source>
</evidence>
<evidence type="ECO:0000313" key="6">
    <source>
        <dbReference type="EMBL" id="QJX00355.1"/>
    </source>
</evidence>
<reference evidence="7" key="1">
    <citation type="submission" date="2020-05" db="EMBL/GenBank/DDBJ databases">
        <title>Frigoriglobus tundricola gen. nov., sp. nov., a psychrotolerant cellulolytic planctomycete of the family Gemmataceae with two divergent copies of 16S rRNA gene.</title>
        <authorList>
            <person name="Kulichevskaya I.S."/>
            <person name="Ivanova A.A."/>
            <person name="Naumoff D.G."/>
            <person name="Beletsky A.V."/>
            <person name="Rijpstra W.I.C."/>
            <person name="Sinninghe Damste J.S."/>
            <person name="Mardanov A.V."/>
            <person name="Ravin N.V."/>
            <person name="Dedysh S.N."/>
        </authorList>
    </citation>
    <scope>NUCLEOTIDE SEQUENCE [LARGE SCALE GENOMIC DNA]</scope>
    <source>
        <strain evidence="7">PL17</strain>
    </source>
</reference>
<protein>
    <submittedName>
        <fullName evidence="6">Sulfate and thiosulfate binding protein CysP</fullName>
    </submittedName>
</protein>
<dbReference type="GO" id="GO:0140104">
    <property type="term" value="F:molecular carrier activity"/>
    <property type="evidence" value="ECO:0007669"/>
    <property type="project" value="InterPro"/>
</dbReference>
<evidence type="ECO:0000256" key="5">
    <source>
        <dbReference type="ARBA" id="ARBA00022764"/>
    </source>
</evidence>
<evidence type="ECO:0000256" key="2">
    <source>
        <dbReference type="ARBA" id="ARBA00006099"/>
    </source>
</evidence>
<comment type="similarity">
    <text evidence="2">Belongs to the prokaryotic sulfate-binding protein family.</text>
</comment>
<dbReference type="GO" id="GO:1902358">
    <property type="term" value="P:sulfate transmembrane transport"/>
    <property type="evidence" value="ECO:0007669"/>
    <property type="project" value="InterPro"/>
</dbReference>
<dbReference type="NCBIfam" id="NF008022">
    <property type="entry name" value="PRK10752.1"/>
    <property type="match status" value="1"/>
</dbReference>
<organism evidence="6 7">
    <name type="scientific">Frigoriglobus tundricola</name>
    <dbReference type="NCBI Taxonomy" id="2774151"/>
    <lineage>
        <taxon>Bacteria</taxon>
        <taxon>Pseudomonadati</taxon>
        <taxon>Planctomycetota</taxon>
        <taxon>Planctomycetia</taxon>
        <taxon>Gemmatales</taxon>
        <taxon>Gemmataceae</taxon>
        <taxon>Frigoriglobus</taxon>
    </lineage>
</organism>
<accession>A0A6M5Z3R1</accession>
<keyword evidence="5" id="KW-0574">Periplasm</keyword>
<dbReference type="Gene3D" id="3.40.190.10">
    <property type="entry name" value="Periplasmic binding protein-like II"/>
    <property type="match status" value="2"/>
</dbReference>
<dbReference type="KEGG" id="ftj:FTUN_7984"/>
<keyword evidence="7" id="KW-1185">Reference proteome</keyword>
<comment type="subcellular location">
    <subcellularLocation>
        <location evidence="1">Periplasm</location>
    </subcellularLocation>
</comment>